<dbReference type="InParanoid" id="L9KL55"/>
<evidence type="ECO:0000313" key="2">
    <source>
        <dbReference type="Proteomes" id="UP000011518"/>
    </source>
</evidence>
<evidence type="ECO:0000313" key="1">
    <source>
        <dbReference type="EMBL" id="ELW63468.1"/>
    </source>
</evidence>
<accession>L9KL55</accession>
<name>L9KL55_TUPCH</name>
<dbReference type="Proteomes" id="UP000011518">
    <property type="component" value="Unassembled WGS sequence"/>
</dbReference>
<reference evidence="2" key="1">
    <citation type="submission" date="2012-07" db="EMBL/GenBank/DDBJ databases">
        <title>Genome of the Chinese tree shrew, a rising model animal genetically related to primates.</title>
        <authorList>
            <person name="Zhang G."/>
            <person name="Fan Y."/>
            <person name="Yao Y."/>
            <person name="Huang Z."/>
        </authorList>
    </citation>
    <scope>NUCLEOTIDE SEQUENCE [LARGE SCALE GENOMIC DNA]</scope>
</reference>
<gene>
    <name evidence="1" type="ORF">TREES_T100016088</name>
</gene>
<dbReference type="AlphaFoldDB" id="L9KL55"/>
<proteinExistence type="predicted"/>
<keyword evidence="2" id="KW-1185">Reference proteome</keyword>
<organism evidence="1 2">
    <name type="scientific">Tupaia chinensis</name>
    <name type="common">Chinese tree shrew</name>
    <name type="synonym">Tupaia belangeri chinensis</name>
    <dbReference type="NCBI Taxonomy" id="246437"/>
    <lineage>
        <taxon>Eukaryota</taxon>
        <taxon>Metazoa</taxon>
        <taxon>Chordata</taxon>
        <taxon>Craniata</taxon>
        <taxon>Vertebrata</taxon>
        <taxon>Euteleostomi</taxon>
        <taxon>Mammalia</taxon>
        <taxon>Eutheria</taxon>
        <taxon>Euarchontoglires</taxon>
        <taxon>Scandentia</taxon>
        <taxon>Tupaiidae</taxon>
        <taxon>Tupaia</taxon>
    </lineage>
</organism>
<reference evidence="2" key="2">
    <citation type="journal article" date="2013" name="Nat. Commun.">
        <title>Genome of the Chinese tree shrew.</title>
        <authorList>
            <person name="Fan Y."/>
            <person name="Huang Z.Y."/>
            <person name="Cao C.C."/>
            <person name="Chen C.S."/>
            <person name="Chen Y.X."/>
            <person name="Fan D.D."/>
            <person name="He J."/>
            <person name="Hou H.L."/>
            <person name="Hu L."/>
            <person name="Hu X.T."/>
            <person name="Jiang X.T."/>
            <person name="Lai R."/>
            <person name="Lang Y.S."/>
            <person name="Liang B."/>
            <person name="Liao S.G."/>
            <person name="Mu D."/>
            <person name="Ma Y.Y."/>
            <person name="Niu Y.Y."/>
            <person name="Sun X.Q."/>
            <person name="Xia J.Q."/>
            <person name="Xiao J."/>
            <person name="Xiong Z.Q."/>
            <person name="Xu L."/>
            <person name="Yang L."/>
            <person name="Zhang Y."/>
            <person name="Zhao W."/>
            <person name="Zhao X.D."/>
            <person name="Zheng Y.T."/>
            <person name="Zhou J.M."/>
            <person name="Zhu Y.B."/>
            <person name="Zhang G.J."/>
            <person name="Wang J."/>
            <person name="Yao Y.G."/>
        </authorList>
    </citation>
    <scope>NUCLEOTIDE SEQUENCE [LARGE SCALE GENOMIC DNA]</scope>
</reference>
<sequence>MTKPCSDEGARALVGQYAWTHRCDADATGRYVSAPRPGHWQSLVTGHHTLFALTTGLGVL</sequence>
<dbReference type="EMBL" id="KB320776">
    <property type="protein sequence ID" value="ELW63468.1"/>
    <property type="molecule type" value="Genomic_DNA"/>
</dbReference>
<protein>
    <submittedName>
        <fullName evidence="1">Uncharacterized protein</fullName>
    </submittedName>
</protein>